<evidence type="ECO:0000313" key="1">
    <source>
        <dbReference type="EMBL" id="GAI83467.1"/>
    </source>
</evidence>
<gene>
    <name evidence="1" type="ORF">S12H4_26561</name>
</gene>
<organism evidence="1">
    <name type="scientific">marine sediment metagenome</name>
    <dbReference type="NCBI Taxonomy" id="412755"/>
    <lineage>
        <taxon>unclassified sequences</taxon>
        <taxon>metagenomes</taxon>
        <taxon>ecological metagenomes</taxon>
    </lineage>
</organism>
<dbReference type="InterPro" id="IPR027417">
    <property type="entry name" value="P-loop_NTPase"/>
</dbReference>
<evidence type="ECO:0008006" key="2">
    <source>
        <dbReference type="Google" id="ProtNLM"/>
    </source>
</evidence>
<dbReference type="Gene3D" id="3.40.50.300">
    <property type="entry name" value="P-loop containing nucleotide triphosphate hydrolases"/>
    <property type="match status" value="1"/>
</dbReference>
<dbReference type="PANTHER" id="PTHR32114:SF2">
    <property type="entry name" value="ABC TRANSPORTER ABCH.3"/>
    <property type="match status" value="1"/>
</dbReference>
<name>X1RRY5_9ZZZZ</name>
<sequence>WVSPMSDANEILKHELDAVAGTEDISILIDLVEKQKEIKKSFDIEAILEGLKELRKTVDQYVGVKMLDAVTKEMTTDVMNWYDQIRTTGDPDVHFSGFDMDRTKKGDIKSRRVQVKASSYGKDLVSAVSSLSESKLNALGICLSIATNLKSGCPFGFLFIDDPIQSLDEEHEAQFVGILRKLVDNEKQIILLSHNKSLASSCIQLW</sequence>
<dbReference type="SUPFAM" id="SSF52540">
    <property type="entry name" value="P-loop containing nucleoside triphosphate hydrolases"/>
    <property type="match status" value="1"/>
</dbReference>
<comment type="caution">
    <text evidence="1">The sequence shown here is derived from an EMBL/GenBank/DDBJ whole genome shotgun (WGS) entry which is preliminary data.</text>
</comment>
<feature type="non-terminal residue" evidence="1">
    <location>
        <position position="1"/>
    </location>
</feature>
<proteinExistence type="predicted"/>
<dbReference type="PANTHER" id="PTHR32114">
    <property type="entry name" value="ABC TRANSPORTER ABCH.3"/>
    <property type="match status" value="1"/>
</dbReference>
<dbReference type="AlphaFoldDB" id="X1RRY5"/>
<reference evidence="1" key="1">
    <citation type="journal article" date="2014" name="Front. Microbiol.">
        <title>High frequency of phylogenetically diverse reductive dehalogenase-homologous genes in deep subseafloor sedimentary metagenomes.</title>
        <authorList>
            <person name="Kawai M."/>
            <person name="Futagami T."/>
            <person name="Toyoda A."/>
            <person name="Takaki Y."/>
            <person name="Nishi S."/>
            <person name="Hori S."/>
            <person name="Arai W."/>
            <person name="Tsubouchi T."/>
            <person name="Morono Y."/>
            <person name="Uchiyama I."/>
            <person name="Ito T."/>
            <person name="Fujiyama A."/>
            <person name="Inagaki F."/>
            <person name="Takami H."/>
        </authorList>
    </citation>
    <scope>NUCLEOTIDE SEQUENCE</scope>
    <source>
        <strain evidence="1">Expedition CK06-06</strain>
    </source>
</reference>
<accession>X1RRY5</accession>
<protein>
    <recommendedName>
        <fullName evidence="2">RecF/RecN/SMC N-terminal domain-containing protein</fullName>
    </recommendedName>
</protein>
<dbReference type="EMBL" id="BARW01015085">
    <property type="protein sequence ID" value="GAI83467.1"/>
    <property type="molecule type" value="Genomic_DNA"/>
</dbReference>